<gene>
    <name evidence="3" type="ORF">PLANPX_5707</name>
</gene>
<dbReference type="Pfam" id="PF07589">
    <property type="entry name" value="PEP-CTERM"/>
    <property type="match status" value="1"/>
</dbReference>
<protein>
    <recommendedName>
        <fullName evidence="2">Ice-binding protein C-terminal domain-containing protein</fullName>
    </recommendedName>
</protein>
<dbReference type="KEGG" id="lpav:PLANPX_5707"/>
<feature type="chain" id="PRO_5024841903" description="Ice-binding protein C-terminal domain-containing protein" evidence="1">
    <location>
        <begin position="27"/>
        <end position="236"/>
    </location>
</feature>
<name>A0A5K7XI73_9BACT</name>
<dbReference type="NCBIfam" id="TIGR02595">
    <property type="entry name" value="PEP_CTERM"/>
    <property type="match status" value="1"/>
</dbReference>
<evidence type="ECO:0000256" key="1">
    <source>
        <dbReference type="SAM" id="SignalP"/>
    </source>
</evidence>
<keyword evidence="4" id="KW-1185">Reference proteome</keyword>
<keyword evidence="1" id="KW-0732">Signal</keyword>
<feature type="signal peptide" evidence="1">
    <location>
        <begin position="1"/>
        <end position="26"/>
    </location>
</feature>
<evidence type="ECO:0000259" key="2">
    <source>
        <dbReference type="Pfam" id="PF07589"/>
    </source>
</evidence>
<accession>A0A5K7XI73</accession>
<feature type="domain" description="Ice-binding protein C-terminal" evidence="2">
    <location>
        <begin position="210"/>
        <end position="232"/>
    </location>
</feature>
<dbReference type="Proteomes" id="UP000326837">
    <property type="component" value="Chromosome"/>
</dbReference>
<organism evidence="3 4">
    <name type="scientific">Lacipirellula parvula</name>
    <dbReference type="NCBI Taxonomy" id="2650471"/>
    <lineage>
        <taxon>Bacteria</taxon>
        <taxon>Pseudomonadati</taxon>
        <taxon>Planctomycetota</taxon>
        <taxon>Planctomycetia</taxon>
        <taxon>Pirellulales</taxon>
        <taxon>Lacipirellulaceae</taxon>
        <taxon>Lacipirellula</taxon>
    </lineage>
</organism>
<evidence type="ECO:0000313" key="3">
    <source>
        <dbReference type="EMBL" id="BBO36095.1"/>
    </source>
</evidence>
<sequence length="236" mass="23927">MSVSKFWAALGACGVAATMLVGSANAAPVSVDGTLGAEWAGATVKSVLYNPSALLGNFGTPTNENATTAYDIYTRGDNDYFYVGITTTGNTYTGGLDFANLYFSTTLTGSNIGFEVVNQNAFVPGIPGSIAYTPGSADIHYSVTPGGPSTPGVLEFAAPWEVFTSNSLGLSPAPAVPTTAVQLRLSQSFGYSVAGGASYGSDRLGQVAVVPEPATIGLAAVGVMGALAATRKRRAS</sequence>
<dbReference type="AlphaFoldDB" id="A0A5K7XI73"/>
<evidence type="ECO:0000313" key="4">
    <source>
        <dbReference type="Proteomes" id="UP000326837"/>
    </source>
</evidence>
<dbReference type="InterPro" id="IPR013424">
    <property type="entry name" value="Ice-binding_C"/>
</dbReference>
<proteinExistence type="predicted"/>
<reference evidence="4" key="1">
    <citation type="submission" date="2019-10" db="EMBL/GenBank/DDBJ databases">
        <title>Lacipirellula parvula gen. nov., sp. nov., representing a lineage of planctomycetes widespread in freshwater anoxic habitats, and description of the family Lacipirellulaceae.</title>
        <authorList>
            <person name="Dedysh S.N."/>
            <person name="Kulichevskaya I.S."/>
            <person name="Beletsky A.V."/>
            <person name="Rakitin A.L."/>
            <person name="Mardanov A.V."/>
            <person name="Ivanova A.A."/>
            <person name="Saltykova V.X."/>
            <person name="Rijpstra W.I.C."/>
            <person name="Sinninghe Damste J.S."/>
            <person name="Ravin N.V."/>
        </authorList>
    </citation>
    <scope>NUCLEOTIDE SEQUENCE [LARGE SCALE GENOMIC DNA]</scope>
    <source>
        <strain evidence="4">PX69</strain>
    </source>
</reference>
<dbReference type="RefSeq" id="WP_152101335.1">
    <property type="nucleotide sequence ID" value="NZ_AP021861.1"/>
</dbReference>
<dbReference type="EMBL" id="AP021861">
    <property type="protein sequence ID" value="BBO36095.1"/>
    <property type="molecule type" value="Genomic_DNA"/>
</dbReference>